<keyword evidence="3" id="KW-0800">Toxin</keyword>
<keyword evidence="6 11" id="KW-0720">Serine protease</keyword>
<evidence type="ECO:0000256" key="11">
    <source>
        <dbReference type="RuleBase" id="RU363034"/>
    </source>
</evidence>
<evidence type="ECO:0000256" key="8">
    <source>
        <dbReference type="ARBA" id="ARBA00023240"/>
    </source>
</evidence>
<reference evidence="14" key="1">
    <citation type="submission" date="2025-08" db="UniProtKB">
        <authorList>
            <consortium name="RefSeq"/>
        </authorList>
    </citation>
    <scope>IDENTIFICATION</scope>
</reference>
<evidence type="ECO:0000256" key="10">
    <source>
        <dbReference type="ARBA" id="ARBA00084094"/>
    </source>
</evidence>
<comment type="function">
    <text evidence="9">Fibrinolytic activity; shows preferential cleavage of Arg-Gly bonds in all three fibrinogen chains. Contact with the caterpillars causes severe bleeding, due the anticoagulant effect of the protein.</text>
</comment>
<name>A0AAJ6ZN19_PAPXU</name>
<dbReference type="AlphaFoldDB" id="A0AAJ6ZN19"/>
<organism evidence="14">
    <name type="scientific">Papilio xuthus</name>
    <name type="common">Asian swallowtail butterfly</name>
    <dbReference type="NCBI Taxonomy" id="66420"/>
    <lineage>
        <taxon>Eukaryota</taxon>
        <taxon>Metazoa</taxon>
        <taxon>Ecdysozoa</taxon>
        <taxon>Arthropoda</taxon>
        <taxon>Hexapoda</taxon>
        <taxon>Insecta</taxon>
        <taxon>Pterygota</taxon>
        <taxon>Neoptera</taxon>
        <taxon>Endopterygota</taxon>
        <taxon>Lepidoptera</taxon>
        <taxon>Glossata</taxon>
        <taxon>Ditrysia</taxon>
        <taxon>Papilionoidea</taxon>
        <taxon>Papilionidae</taxon>
        <taxon>Papilioninae</taxon>
        <taxon>Papilio</taxon>
    </lineage>
</organism>
<protein>
    <submittedName>
        <fullName evidence="14">Trypsin, alkaline C-like</fullName>
    </submittedName>
</protein>
<keyword evidence="7" id="KW-1015">Disulfide bond</keyword>
<comment type="similarity">
    <text evidence="2">Belongs to the peptidase S1 family.</text>
</comment>
<dbReference type="CDD" id="cd00190">
    <property type="entry name" value="Tryp_SPc"/>
    <property type="match status" value="1"/>
</dbReference>
<dbReference type="InterPro" id="IPR001254">
    <property type="entry name" value="Trypsin_dom"/>
</dbReference>
<keyword evidence="10" id="KW-1205">Fibrinolytic toxin</keyword>
<dbReference type="Pfam" id="PF00089">
    <property type="entry name" value="Trypsin"/>
    <property type="match status" value="1"/>
</dbReference>
<evidence type="ECO:0000259" key="13">
    <source>
        <dbReference type="PROSITE" id="PS50240"/>
    </source>
</evidence>
<evidence type="ECO:0000256" key="7">
    <source>
        <dbReference type="ARBA" id="ARBA00023157"/>
    </source>
</evidence>
<evidence type="ECO:0000256" key="1">
    <source>
        <dbReference type="ARBA" id="ARBA00004239"/>
    </source>
</evidence>
<dbReference type="InterPro" id="IPR001314">
    <property type="entry name" value="Peptidase_S1A"/>
</dbReference>
<keyword evidence="12" id="KW-0732">Signal</keyword>
<keyword evidence="4 11" id="KW-0645">Protease</keyword>
<sequence length="258" mass="28460">MSTMRISLLILALGLAVVAAGHRNPQRIVGGSETTISEYPFSVSLLYSFDSTAFIQLCGGTILNNRSILSAGHCFYYLDLEYRWRSRVGSTYANSGGVVHSTSRIIIHPEHREGRHDIAILQVTSAFAFNDNVRPASIAGVNYNLRDNEVVWAIGWGNIYHGGPASEVLRHVQIWTINQNKCRELYAHVDVYIEDYMLCSGWLDVGGRDQCSGDSGSPLLHNNVVVGVCSGGLECANPRYPGINTRVSYYSTWIQSNA</sequence>
<dbReference type="GO" id="GO:0090729">
    <property type="term" value="F:toxin activity"/>
    <property type="evidence" value="ECO:0007669"/>
    <property type="project" value="UniProtKB-KW"/>
</dbReference>
<dbReference type="Gene3D" id="2.40.10.10">
    <property type="entry name" value="Trypsin-like serine proteases"/>
    <property type="match status" value="1"/>
</dbReference>
<dbReference type="PRINTS" id="PR00722">
    <property type="entry name" value="CHYMOTRYPSIN"/>
</dbReference>
<comment type="subcellular location">
    <subcellularLocation>
        <location evidence="1">Secreted</location>
        <location evidence="1">Extracellular space</location>
    </subcellularLocation>
</comment>
<dbReference type="InterPro" id="IPR033116">
    <property type="entry name" value="TRYPSIN_SER"/>
</dbReference>
<dbReference type="GeneID" id="106123982"/>
<dbReference type="PROSITE" id="PS00135">
    <property type="entry name" value="TRYPSIN_SER"/>
    <property type="match status" value="1"/>
</dbReference>
<dbReference type="InterPro" id="IPR043504">
    <property type="entry name" value="Peptidase_S1_PA_chymotrypsin"/>
</dbReference>
<evidence type="ECO:0000256" key="5">
    <source>
        <dbReference type="ARBA" id="ARBA00022801"/>
    </source>
</evidence>
<dbReference type="PANTHER" id="PTHR24276">
    <property type="entry name" value="POLYSERASE-RELATED"/>
    <property type="match status" value="1"/>
</dbReference>
<keyword evidence="5 11" id="KW-0378">Hydrolase</keyword>
<evidence type="ECO:0000256" key="4">
    <source>
        <dbReference type="ARBA" id="ARBA00022670"/>
    </source>
</evidence>
<evidence type="ECO:0000256" key="9">
    <source>
        <dbReference type="ARBA" id="ARBA00055534"/>
    </source>
</evidence>
<dbReference type="InterPro" id="IPR050430">
    <property type="entry name" value="Peptidase_S1"/>
</dbReference>
<feature type="chain" id="PRO_5042512115" evidence="12">
    <location>
        <begin position="21"/>
        <end position="258"/>
    </location>
</feature>
<dbReference type="InterPro" id="IPR018114">
    <property type="entry name" value="TRYPSIN_HIS"/>
</dbReference>
<dbReference type="KEGG" id="pxu:106123982"/>
<accession>A0AAJ6ZN19</accession>
<dbReference type="PANTHER" id="PTHR24276:SF91">
    <property type="entry name" value="AT26814P-RELATED"/>
    <property type="match status" value="1"/>
</dbReference>
<gene>
    <name evidence="14" type="primary">LOC106123982</name>
</gene>
<dbReference type="RefSeq" id="XP_013175870.1">
    <property type="nucleotide sequence ID" value="XM_013320416.1"/>
</dbReference>
<keyword evidence="8" id="KW-1199">Hemostasis impairing toxin</keyword>
<dbReference type="InterPro" id="IPR009003">
    <property type="entry name" value="Peptidase_S1_PA"/>
</dbReference>
<proteinExistence type="inferred from homology"/>
<evidence type="ECO:0000313" key="14">
    <source>
        <dbReference type="RefSeq" id="XP_013175870.1"/>
    </source>
</evidence>
<dbReference type="PROSITE" id="PS00134">
    <property type="entry name" value="TRYPSIN_HIS"/>
    <property type="match status" value="1"/>
</dbReference>
<evidence type="ECO:0000256" key="3">
    <source>
        <dbReference type="ARBA" id="ARBA00022656"/>
    </source>
</evidence>
<dbReference type="GO" id="GO:0004252">
    <property type="term" value="F:serine-type endopeptidase activity"/>
    <property type="evidence" value="ECO:0007669"/>
    <property type="project" value="InterPro"/>
</dbReference>
<dbReference type="SUPFAM" id="SSF50494">
    <property type="entry name" value="Trypsin-like serine proteases"/>
    <property type="match status" value="1"/>
</dbReference>
<feature type="domain" description="Peptidase S1" evidence="13">
    <location>
        <begin position="28"/>
        <end position="258"/>
    </location>
</feature>
<dbReference type="PROSITE" id="PS50240">
    <property type="entry name" value="TRYPSIN_DOM"/>
    <property type="match status" value="1"/>
</dbReference>
<evidence type="ECO:0000256" key="6">
    <source>
        <dbReference type="ARBA" id="ARBA00022825"/>
    </source>
</evidence>
<dbReference type="Proteomes" id="UP000694872">
    <property type="component" value="Unplaced"/>
</dbReference>
<evidence type="ECO:0000256" key="12">
    <source>
        <dbReference type="SAM" id="SignalP"/>
    </source>
</evidence>
<evidence type="ECO:0000256" key="2">
    <source>
        <dbReference type="ARBA" id="ARBA00007664"/>
    </source>
</evidence>
<dbReference type="SMART" id="SM00020">
    <property type="entry name" value="Tryp_SPc"/>
    <property type="match status" value="1"/>
</dbReference>
<dbReference type="GO" id="GO:0006508">
    <property type="term" value="P:proteolysis"/>
    <property type="evidence" value="ECO:0007669"/>
    <property type="project" value="UniProtKB-KW"/>
</dbReference>
<dbReference type="GO" id="GO:0005576">
    <property type="term" value="C:extracellular region"/>
    <property type="evidence" value="ECO:0007669"/>
    <property type="project" value="UniProtKB-SubCell"/>
</dbReference>
<dbReference type="FunFam" id="2.40.10.10:FF:000068">
    <property type="entry name" value="transmembrane protease serine 2"/>
    <property type="match status" value="1"/>
</dbReference>
<feature type="signal peptide" evidence="12">
    <location>
        <begin position="1"/>
        <end position="20"/>
    </location>
</feature>